<dbReference type="Proteomes" id="UP000828390">
    <property type="component" value="Unassembled WGS sequence"/>
</dbReference>
<sequence>MTAIRSWWKQPLQPSRRLLRPSLPLLSRQKMCRSQLRQSLPLLSRQKMCRSQLRQSCGRKLALRVF</sequence>
<organism evidence="1 2">
    <name type="scientific">Dreissena polymorpha</name>
    <name type="common">Zebra mussel</name>
    <name type="synonym">Mytilus polymorpha</name>
    <dbReference type="NCBI Taxonomy" id="45954"/>
    <lineage>
        <taxon>Eukaryota</taxon>
        <taxon>Metazoa</taxon>
        <taxon>Spiralia</taxon>
        <taxon>Lophotrochozoa</taxon>
        <taxon>Mollusca</taxon>
        <taxon>Bivalvia</taxon>
        <taxon>Autobranchia</taxon>
        <taxon>Heteroconchia</taxon>
        <taxon>Euheterodonta</taxon>
        <taxon>Imparidentia</taxon>
        <taxon>Neoheterodontei</taxon>
        <taxon>Myida</taxon>
        <taxon>Dreissenoidea</taxon>
        <taxon>Dreissenidae</taxon>
        <taxon>Dreissena</taxon>
    </lineage>
</organism>
<name>A0A9D4GZT0_DREPO</name>
<gene>
    <name evidence="1" type="ORF">DPMN_127904</name>
</gene>
<proteinExistence type="predicted"/>
<comment type="caution">
    <text evidence="1">The sequence shown here is derived from an EMBL/GenBank/DDBJ whole genome shotgun (WGS) entry which is preliminary data.</text>
</comment>
<reference evidence="1" key="1">
    <citation type="journal article" date="2019" name="bioRxiv">
        <title>The Genome of the Zebra Mussel, Dreissena polymorpha: A Resource for Invasive Species Research.</title>
        <authorList>
            <person name="McCartney M.A."/>
            <person name="Auch B."/>
            <person name="Kono T."/>
            <person name="Mallez S."/>
            <person name="Zhang Y."/>
            <person name="Obille A."/>
            <person name="Becker A."/>
            <person name="Abrahante J.E."/>
            <person name="Garbe J."/>
            <person name="Badalamenti J.P."/>
            <person name="Herman A."/>
            <person name="Mangelson H."/>
            <person name="Liachko I."/>
            <person name="Sullivan S."/>
            <person name="Sone E.D."/>
            <person name="Koren S."/>
            <person name="Silverstein K.A.T."/>
            <person name="Beckman K.B."/>
            <person name="Gohl D.M."/>
        </authorList>
    </citation>
    <scope>NUCLEOTIDE SEQUENCE</scope>
    <source>
        <strain evidence="1">Duluth1</strain>
        <tissue evidence="1">Whole animal</tissue>
    </source>
</reference>
<evidence type="ECO:0000313" key="2">
    <source>
        <dbReference type="Proteomes" id="UP000828390"/>
    </source>
</evidence>
<reference evidence="1" key="2">
    <citation type="submission" date="2020-11" db="EMBL/GenBank/DDBJ databases">
        <authorList>
            <person name="McCartney M.A."/>
            <person name="Auch B."/>
            <person name="Kono T."/>
            <person name="Mallez S."/>
            <person name="Becker A."/>
            <person name="Gohl D.M."/>
            <person name="Silverstein K.A.T."/>
            <person name="Koren S."/>
            <person name="Bechman K.B."/>
            <person name="Herman A."/>
            <person name="Abrahante J.E."/>
            <person name="Garbe J."/>
        </authorList>
    </citation>
    <scope>NUCLEOTIDE SEQUENCE</scope>
    <source>
        <strain evidence="1">Duluth1</strain>
        <tissue evidence="1">Whole animal</tissue>
    </source>
</reference>
<accession>A0A9D4GZT0</accession>
<protein>
    <submittedName>
        <fullName evidence="1">Uncharacterized protein</fullName>
    </submittedName>
</protein>
<dbReference type="AlphaFoldDB" id="A0A9D4GZT0"/>
<dbReference type="EMBL" id="JAIWYP010000005">
    <property type="protein sequence ID" value="KAH3826015.1"/>
    <property type="molecule type" value="Genomic_DNA"/>
</dbReference>
<keyword evidence="2" id="KW-1185">Reference proteome</keyword>
<evidence type="ECO:0000313" key="1">
    <source>
        <dbReference type="EMBL" id="KAH3826015.1"/>
    </source>
</evidence>